<dbReference type="PANTHER" id="PTHR33361:SF15">
    <property type="entry name" value="DUF885 FAMILY LIPOPROTEIN"/>
    <property type="match status" value="1"/>
</dbReference>
<evidence type="ECO:0000313" key="3">
    <source>
        <dbReference type="Proteomes" id="UP001165069"/>
    </source>
</evidence>
<dbReference type="RefSeq" id="WP_285575564.1">
    <property type="nucleotide sequence ID" value="NZ_BSDE01000004.1"/>
</dbReference>
<proteinExistence type="predicted"/>
<dbReference type="PANTHER" id="PTHR33361">
    <property type="entry name" value="GLR0591 PROTEIN"/>
    <property type="match status" value="1"/>
</dbReference>
<protein>
    <recommendedName>
        <fullName evidence="4">DUF885 domain-containing protein</fullName>
    </recommendedName>
</protein>
<reference evidence="2 3" key="1">
    <citation type="journal article" date="2023" name="Antonie Van Leeuwenhoek">
        <title>Mesoterricola silvestris gen. nov., sp. nov., Mesoterricola sediminis sp. nov., Geothrix oryzae sp. nov., Geothrix edaphica sp. nov., Geothrix rubra sp. nov., and Geothrix limicola sp. nov., six novel members of Acidobacteriota isolated from soils.</title>
        <authorList>
            <person name="Itoh H."/>
            <person name="Sugisawa Y."/>
            <person name="Mise K."/>
            <person name="Xu Z."/>
            <person name="Kuniyasu M."/>
            <person name="Ushijima N."/>
            <person name="Kawano K."/>
            <person name="Kobayashi E."/>
            <person name="Shiratori Y."/>
            <person name="Masuda Y."/>
            <person name="Senoo K."/>
        </authorList>
    </citation>
    <scope>NUCLEOTIDE SEQUENCE [LARGE SCALE GENOMIC DNA]</scope>
    <source>
        <strain evidence="2 3">Red804</strain>
    </source>
</reference>
<keyword evidence="3" id="KW-1185">Reference proteome</keyword>
<accession>A0ABQ5QIM6</accession>
<evidence type="ECO:0000313" key="2">
    <source>
        <dbReference type="EMBL" id="GLH73889.1"/>
    </source>
</evidence>
<sequence length="584" mass="65698">MTRQFLLVPALLVVASTAPAGTPAMAPAKAAFARFKSEFIEAYWKQNPESAVAVGYYKYADRLPVPDAAERRRSLGFGDLWLRKAKAFDEASLDVQDRVDLRLIRNELESERWAATVFRGHQWDPSSYNVAGTFGLLLGTEYAPLDARLRVVGKRLPRVPAYYAAAKAALKDPTLEHTQLAILQNKGALGVFGADFLKQVEGSTLTSAEKARLKADAARAQAAIQDYITHLEGLEMRLRASGWRSFRIGKKLFETSFEYSIQAGCTAEELHRRALAEKEKLHGRMAELALQLWPKYFGTEPAPADRLDLIGRMVERLSQTHVSAEGFVAEVKRQIPLLESWVREHDLVNQDPTRPLVVRETPEYMRGVAGASVSAPGPYDPKANTYYNVTPLEGTAAQKESYLREYNEYILQVLNIHEAIPGHYVQLLHANQSPSLVKAVFGNGAMVEGWAVYAERMMLESGYGGNTPEMWLMYSKWNLRVVCNAILDYGVHVEGMGEAQAMRLLTREAFQQDSEAREKWHRAQVTSVQLSSYFAGYSAIYDLRERLKAQQGRDFDLKRFHEQFLSYGSAPVKVIRELMLPKVN</sequence>
<keyword evidence="1" id="KW-0732">Signal</keyword>
<organism evidence="2 3">
    <name type="scientific">Geothrix limicola</name>
    <dbReference type="NCBI Taxonomy" id="2927978"/>
    <lineage>
        <taxon>Bacteria</taxon>
        <taxon>Pseudomonadati</taxon>
        <taxon>Acidobacteriota</taxon>
        <taxon>Holophagae</taxon>
        <taxon>Holophagales</taxon>
        <taxon>Holophagaceae</taxon>
        <taxon>Geothrix</taxon>
    </lineage>
</organism>
<name>A0ABQ5QIM6_9BACT</name>
<dbReference type="EMBL" id="BSDE01000004">
    <property type="protein sequence ID" value="GLH73889.1"/>
    <property type="molecule type" value="Genomic_DNA"/>
</dbReference>
<evidence type="ECO:0008006" key="4">
    <source>
        <dbReference type="Google" id="ProtNLM"/>
    </source>
</evidence>
<dbReference type="Proteomes" id="UP001165069">
    <property type="component" value="Unassembled WGS sequence"/>
</dbReference>
<feature type="chain" id="PRO_5047245117" description="DUF885 domain-containing protein" evidence="1">
    <location>
        <begin position="21"/>
        <end position="584"/>
    </location>
</feature>
<evidence type="ECO:0000256" key="1">
    <source>
        <dbReference type="SAM" id="SignalP"/>
    </source>
</evidence>
<comment type="caution">
    <text evidence="2">The sequence shown here is derived from an EMBL/GenBank/DDBJ whole genome shotgun (WGS) entry which is preliminary data.</text>
</comment>
<dbReference type="InterPro" id="IPR010281">
    <property type="entry name" value="DUF885"/>
</dbReference>
<feature type="signal peptide" evidence="1">
    <location>
        <begin position="1"/>
        <end position="20"/>
    </location>
</feature>
<gene>
    <name evidence="2" type="ORF">GETHLI_23910</name>
</gene>
<dbReference type="Pfam" id="PF05960">
    <property type="entry name" value="DUF885"/>
    <property type="match status" value="1"/>
</dbReference>